<dbReference type="InterPro" id="IPR036529">
    <property type="entry name" value="KIX_dom_sf"/>
</dbReference>
<gene>
    <name evidence="6" type="primary">LOC105059145</name>
</gene>
<feature type="compositionally biased region" description="Low complexity" evidence="3">
    <location>
        <begin position="855"/>
        <end position="878"/>
    </location>
</feature>
<evidence type="ECO:0000256" key="1">
    <source>
        <dbReference type="ARBA" id="ARBA00004123"/>
    </source>
</evidence>
<organism evidence="5 6">
    <name type="scientific">Elaeis guineensis var. tenera</name>
    <name type="common">Oil palm</name>
    <dbReference type="NCBI Taxonomy" id="51953"/>
    <lineage>
        <taxon>Eukaryota</taxon>
        <taxon>Viridiplantae</taxon>
        <taxon>Streptophyta</taxon>
        <taxon>Embryophyta</taxon>
        <taxon>Tracheophyta</taxon>
        <taxon>Spermatophyta</taxon>
        <taxon>Magnoliopsida</taxon>
        <taxon>Liliopsida</taxon>
        <taxon>Arecaceae</taxon>
        <taxon>Arecoideae</taxon>
        <taxon>Cocoseae</taxon>
        <taxon>Elaeidinae</taxon>
        <taxon>Elaeis</taxon>
    </lineage>
</organism>
<feature type="domain" description="Mediator complex subunit 15 KIX" evidence="4">
    <location>
        <begin position="21"/>
        <end position="97"/>
    </location>
</feature>
<accession>A0A6I9SAX5</accession>
<evidence type="ECO:0000313" key="5">
    <source>
        <dbReference type="Proteomes" id="UP000504607"/>
    </source>
</evidence>
<dbReference type="Gene3D" id="1.10.246.20">
    <property type="entry name" value="Coactivator CBP, KIX domain"/>
    <property type="match status" value="1"/>
</dbReference>
<reference evidence="6" key="1">
    <citation type="submission" date="2025-08" db="UniProtKB">
        <authorList>
            <consortium name="RefSeq"/>
        </authorList>
    </citation>
    <scope>IDENTIFICATION</scope>
</reference>
<feature type="compositionally biased region" description="Polar residues" evidence="3">
    <location>
        <begin position="1086"/>
        <end position="1102"/>
    </location>
</feature>
<dbReference type="InParanoid" id="A0A6I9SAX5"/>
<dbReference type="OrthoDB" id="785129at2759"/>
<dbReference type="GO" id="GO:0003713">
    <property type="term" value="F:transcription coactivator activity"/>
    <property type="evidence" value="ECO:0007669"/>
    <property type="project" value="InterPro"/>
</dbReference>
<dbReference type="FunFam" id="1.10.246.20:FF:000003">
    <property type="entry name" value="Mediator of RNA polymerase II transcription subunit 15a"/>
    <property type="match status" value="1"/>
</dbReference>
<name>A0A6I9SAX5_ELAGV</name>
<evidence type="ECO:0000313" key="6">
    <source>
        <dbReference type="RefSeq" id="XP_010940665.1"/>
    </source>
</evidence>
<dbReference type="Proteomes" id="UP000504607">
    <property type="component" value="Chromosome 16"/>
</dbReference>
<feature type="compositionally biased region" description="Polar residues" evidence="3">
    <location>
        <begin position="816"/>
        <end position="840"/>
    </location>
</feature>
<feature type="region of interest" description="Disordered" evidence="3">
    <location>
        <begin position="1008"/>
        <end position="1040"/>
    </location>
</feature>
<feature type="compositionally biased region" description="Polar residues" evidence="3">
    <location>
        <begin position="184"/>
        <end position="200"/>
    </location>
</feature>
<feature type="region of interest" description="Disordered" evidence="3">
    <location>
        <begin position="184"/>
        <end position="206"/>
    </location>
</feature>
<comment type="subcellular location">
    <subcellularLocation>
        <location evidence="1">Nucleus</location>
    </subcellularLocation>
</comment>
<dbReference type="PANTHER" id="PTHR33137">
    <property type="entry name" value="MEDIATOR OF RNA POLYMERASE II TRANSCRIPTION SUBUNIT 15A-RELATED"/>
    <property type="match status" value="1"/>
</dbReference>
<dbReference type="GeneID" id="105059145"/>
<proteinExistence type="predicted"/>
<keyword evidence="5" id="KW-1185">Reference proteome</keyword>
<keyword evidence="2" id="KW-0539">Nucleus</keyword>
<feature type="region of interest" description="Disordered" evidence="3">
    <location>
        <begin position="488"/>
        <end position="507"/>
    </location>
</feature>
<feature type="compositionally biased region" description="Polar residues" evidence="3">
    <location>
        <begin position="1008"/>
        <end position="1018"/>
    </location>
</feature>
<dbReference type="PANTHER" id="PTHR33137:SF4">
    <property type="entry name" value="MEDIATOR OF RNA POLYMERASE II TRANSCRIPTION SUBUNIT 15A-RELATED"/>
    <property type="match status" value="1"/>
</dbReference>
<feature type="compositionally biased region" description="Polar residues" evidence="3">
    <location>
        <begin position="722"/>
        <end position="731"/>
    </location>
</feature>
<feature type="compositionally biased region" description="Polar residues" evidence="3">
    <location>
        <begin position="317"/>
        <end position="338"/>
    </location>
</feature>
<evidence type="ECO:0000256" key="2">
    <source>
        <dbReference type="ARBA" id="ARBA00023242"/>
    </source>
</evidence>
<evidence type="ECO:0000256" key="3">
    <source>
        <dbReference type="SAM" id="MobiDB-lite"/>
    </source>
</evidence>
<dbReference type="InterPro" id="IPR044661">
    <property type="entry name" value="MED15a/b/c-like"/>
</dbReference>
<feature type="compositionally biased region" description="Pro residues" evidence="3">
    <location>
        <begin position="1022"/>
        <end position="1034"/>
    </location>
</feature>
<dbReference type="InterPro" id="IPR036546">
    <property type="entry name" value="MED15_KIX"/>
</dbReference>
<feature type="compositionally biased region" description="Low complexity" evidence="3">
    <location>
        <begin position="339"/>
        <end position="372"/>
    </location>
</feature>
<feature type="region of interest" description="Disordered" evidence="3">
    <location>
        <begin position="317"/>
        <end position="372"/>
    </location>
</feature>
<dbReference type="FunCoup" id="A0A6I9SAX5">
    <property type="interactions" value="2977"/>
</dbReference>
<dbReference type="GO" id="GO:0005634">
    <property type="term" value="C:nucleus"/>
    <property type="evidence" value="ECO:0007669"/>
    <property type="project" value="UniProtKB-SubCell"/>
</dbReference>
<feature type="region of interest" description="Disordered" evidence="3">
    <location>
        <begin position="1079"/>
        <end position="1102"/>
    </location>
</feature>
<sequence>MDGNSCWLGQGEASAADAASGDWRTELQHESRQRIVNKIMDNLKRYLPISVPEGLKELKKIAVQFEEKIYNAATSQADYLKRIALKLLSMEAKTQHTPINPSMVNTAIPNQNPTVPVSIGKQGQSLVTPMVNLPAARQQLQPQNFQNNTSAAVQSSANLPSALSSVTGHSQSYISSAVGQTSNLQNMPDISQNSVSNSVGQGAPPDIYANAQWQMQERQQQQQIISQRQQQSQNQLICQHQLQRQLLKQKLQHSSLMQQQSLLQPTRLQSSQQYVMQMSSGLQSGQCSIQQTQPMTMQSAAQPDFQQNQLNPVQQSVPSLLQQHPQSVARQQAPLSMHQQTPSLQQQPSPVPQQSNLSLQQQQQQQRQQTNISNMQQAQLLGQQNHVPDMQQQQQLQRRLPVQQNSLLGMQQPQQMLNQQNISLNQQQQLGYKSNISRVQQHQQEQLPGSLPNVSNMQVHQHSMHILQQPKTLTQEQQENQQTSLALLQPQGQQSQHQSTQQQIISQFQSQPAQLQQQLAMQQRPNPLQRQMQQRLQASCALLQSQNAIEPQKQFVQVQRVLPEVSSSTSVDSTAQIGHAGVDSTAQTGHAGVDSTAQTGHTGVADLQEEIYQKIKSMREMYFADLNELDQKITLELQQHDALIPPAKQPEQHEKLKRFKIMLEWISMILQISKNNIHTGLKEKLPMYEKVIVNVLASNKKKIIPSQPQGQQQFQHPGGLAHSSQVSQLQQHDNHMNQVQHMNLQGSATSMQPAAVTGMQHVSTPLPTHFGVPTTWQNITNASQPGSISDSAQGSSFSSLQQGAMGSKPQGGGGSVPSTINAPQRINANALSNSSMNPLQPNAILMQPSSNTLPQQHFKQQQQEQQQQLMQTQQMKQQSQQHHLQQQVLQQQQKQQLMQLQPSLEQQLHHQEKQQPAQMLAHQMPQLHQTNEVNESKVRPGLGIKPGLNQQCYSVGQHHGYYHQQLKPSASGASWPISLPQNLQVLSPQNSHHASPQADQCSLLSSQVKGGTPLQSAGSPFVPSPCTPMAPSPVPVDSEKHLSGISPLTNAGHVGHQQSALAPPQALAVGIPGISASSILEESSSPDGNQANASSKAPDKMSTSEWPLERLIKVVKSSSPKALSSAIRDIGHVVSMTDRIAGSAPGNGSRAAVGEDLVAMTKCHQQARKFMSQDGISTAKKIKRNTNSMPLNNMSSAGSVNDSTKQSFGFDTSEFESTATSHVKRQKIEVNHTLLEEEIREINQQLIITTVNISKEDADSVAAASDGEGTVIKCSFTAVALSPSLKSQCASLHMSPILPLRLFVPANYPKCSPVLLDKLPDESSGESDDLSVKAKSRFGISLRGLSQPMSLREMARTWDACVHKVIAEYAQQTGGGSLSSRYGVWENCVGS</sequence>
<feature type="compositionally biased region" description="Low complexity" evidence="3">
    <location>
        <begin position="706"/>
        <end position="719"/>
    </location>
</feature>
<dbReference type="Pfam" id="PF16987">
    <property type="entry name" value="KIX_2"/>
    <property type="match status" value="1"/>
</dbReference>
<dbReference type="GO" id="GO:0031490">
    <property type="term" value="F:chromatin DNA binding"/>
    <property type="evidence" value="ECO:0007669"/>
    <property type="project" value="InterPro"/>
</dbReference>
<dbReference type="KEGG" id="egu:105059145"/>
<evidence type="ECO:0000259" key="4">
    <source>
        <dbReference type="Pfam" id="PF16987"/>
    </source>
</evidence>
<feature type="region of interest" description="Disordered" evidence="3">
    <location>
        <begin position="706"/>
        <end position="731"/>
    </location>
</feature>
<feature type="compositionally biased region" description="Polar residues" evidence="3">
    <location>
        <begin position="774"/>
        <end position="804"/>
    </location>
</feature>
<dbReference type="RefSeq" id="XP_010940665.1">
    <property type="nucleotide sequence ID" value="XM_010942363.2"/>
</dbReference>
<feature type="region of interest" description="Disordered" evidence="3">
    <location>
        <begin position="765"/>
        <end position="878"/>
    </location>
</feature>
<protein>
    <submittedName>
        <fullName evidence="6">Mediator of RNA polymerase II transcription subunit 15a</fullName>
    </submittedName>
</protein>